<dbReference type="AlphaFoldDB" id="A0A3B0RWA8"/>
<name>A0A3B0RWA8_9ZZZZ</name>
<dbReference type="GO" id="GO:0016403">
    <property type="term" value="F:dimethylargininase activity"/>
    <property type="evidence" value="ECO:0007669"/>
    <property type="project" value="UniProtKB-EC"/>
</dbReference>
<dbReference type="SUPFAM" id="SSF55909">
    <property type="entry name" value="Pentein"/>
    <property type="match status" value="1"/>
</dbReference>
<gene>
    <name evidence="1" type="ORF">MNBD_ALPHA08-2255</name>
</gene>
<proteinExistence type="predicted"/>
<protein>
    <submittedName>
        <fullName evidence="1">NG,NG-dimethylarginine dimethylaminohydrolase 1</fullName>
        <ecNumber evidence="1">3.5.3.18</ecNumber>
    </submittedName>
</protein>
<organism evidence="1">
    <name type="scientific">hydrothermal vent metagenome</name>
    <dbReference type="NCBI Taxonomy" id="652676"/>
    <lineage>
        <taxon>unclassified sequences</taxon>
        <taxon>metagenomes</taxon>
        <taxon>ecological metagenomes</taxon>
    </lineage>
</organism>
<reference evidence="1" key="1">
    <citation type="submission" date="2018-06" db="EMBL/GenBank/DDBJ databases">
        <authorList>
            <person name="Zhirakovskaya E."/>
        </authorList>
    </citation>
    <scope>NUCLEOTIDE SEQUENCE</scope>
</reference>
<dbReference type="PANTHER" id="PTHR47271:SF2">
    <property type="entry name" value="ARGININE DEIMINASE"/>
    <property type="match status" value="1"/>
</dbReference>
<dbReference type="GO" id="GO:0016990">
    <property type="term" value="F:arginine deiminase activity"/>
    <property type="evidence" value="ECO:0007669"/>
    <property type="project" value="TreeGrafter"/>
</dbReference>
<dbReference type="GO" id="GO:0019546">
    <property type="term" value="P:L-arginine deiminase pathway"/>
    <property type="evidence" value="ECO:0007669"/>
    <property type="project" value="TreeGrafter"/>
</dbReference>
<accession>A0A3B0RWA8</accession>
<keyword evidence="1" id="KW-0378">Hydrolase</keyword>
<sequence length="285" mass="31461">MNEYGQLKRIAIRRPEQAFGSQQQISAQWRDLNYHSEPDFTAAVKEYDIFARLLGQAGAEVIELAAMDEPGLDSIYVRDSLIVTPKGLVKAGMGKEQRRSEPAVNAHVLYENGENIAGEIELPGMVEGGDLVWLDDETLLAAIGYRTNLAGIAQLQKIVGANVSIKAFDMPHYKGRDDVFHLMSVLSPVDEALAVVYLPLMPVRLVEFLEERGFKFVEVPEEEFESMGCNILAIAPRHVIMVAGNPETEKRLQAVGCKVEVIKADEISRKGEGGPTCLTRPLVRA</sequence>
<dbReference type="EC" id="3.5.3.18" evidence="1"/>
<dbReference type="Pfam" id="PF19420">
    <property type="entry name" value="DDAH_eukar"/>
    <property type="match status" value="1"/>
</dbReference>
<dbReference type="Gene3D" id="3.75.10.10">
    <property type="entry name" value="L-arginine/glycine Amidinotransferase, Chain A"/>
    <property type="match status" value="1"/>
</dbReference>
<dbReference type="EMBL" id="UOEC01000103">
    <property type="protein sequence ID" value="VAV92796.1"/>
    <property type="molecule type" value="Genomic_DNA"/>
</dbReference>
<dbReference type="PANTHER" id="PTHR47271">
    <property type="entry name" value="ARGININE DEIMINASE"/>
    <property type="match status" value="1"/>
</dbReference>
<evidence type="ECO:0000313" key="1">
    <source>
        <dbReference type="EMBL" id="VAV92796.1"/>
    </source>
</evidence>